<protein>
    <submittedName>
        <fullName evidence="1">Uncharacterized protein</fullName>
    </submittedName>
</protein>
<evidence type="ECO:0000313" key="2">
    <source>
        <dbReference type="Proteomes" id="UP000828048"/>
    </source>
</evidence>
<sequence length="192" mass="21779">MELFQKAITVKLSHKDKYLVADDNQESVYLDRDGSLKNAIWAVEFVGNGAKYLRFKSYYGKYLTASNTSFLLPSSTGREVLQTLSGTPDSSTEWEPIRDGFSVRFKTPSGTFLRRNGGLSPWRNSVTHDIPHGRGTQEKILWHIDVVWAIPKTPAPPSKLRHGLKKIYREDTAYPRTSQNGQVKNRCVRGSF</sequence>
<accession>A0ACB7X391</accession>
<name>A0ACB7X391_9ERIC</name>
<dbReference type="EMBL" id="CM037152">
    <property type="protein sequence ID" value="KAH7835093.1"/>
    <property type="molecule type" value="Genomic_DNA"/>
</dbReference>
<organism evidence="1 2">
    <name type="scientific">Vaccinium darrowii</name>
    <dbReference type="NCBI Taxonomy" id="229202"/>
    <lineage>
        <taxon>Eukaryota</taxon>
        <taxon>Viridiplantae</taxon>
        <taxon>Streptophyta</taxon>
        <taxon>Embryophyta</taxon>
        <taxon>Tracheophyta</taxon>
        <taxon>Spermatophyta</taxon>
        <taxon>Magnoliopsida</taxon>
        <taxon>eudicotyledons</taxon>
        <taxon>Gunneridae</taxon>
        <taxon>Pentapetalae</taxon>
        <taxon>asterids</taxon>
        <taxon>Ericales</taxon>
        <taxon>Ericaceae</taxon>
        <taxon>Vaccinioideae</taxon>
        <taxon>Vaccinieae</taxon>
        <taxon>Vaccinium</taxon>
    </lineage>
</organism>
<gene>
    <name evidence="1" type="ORF">Vadar_022820</name>
</gene>
<proteinExistence type="predicted"/>
<evidence type="ECO:0000313" key="1">
    <source>
        <dbReference type="EMBL" id="KAH7835093.1"/>
    </source>
</evidence>
<comment type="caution">
    <text evidence="1">The sequence shown here is derived from an EMBL/GenBank/DDBJ whole genome shotgun (WGS) entry which is preliminary data.</text>
</comment>
<dbReference type="Proteomes" id="UP000828048">
    <property type="component" value="Chromosome 2"/>
</dbReference>
<keyword evidence="2" id="KW-1185">Reference proteome</keyword>
<reference evidence="1 2" key="1">
    <citation type="journal article" date="2021" name="Hortic Res">
        <title>High-quality reference genome and annotation aids understanding of berry development for evergreen blueberry (Vaccinium darrowii).</title>
        <authorList>
            <person name="Yu J."/>
            <person name="Hulse-Kemp A.M."/>
            <person name="Babiker E."/>
            <person name="Staton M."/>
        </authorList>
    </citation>
    <scope>NUCLEOTIDE SEQUENCE [LARGE SCALE GENOMIC DNA]</scope>
    <source>
        <strain evidence="2">cv. NJ 8807/NJ 8810</strain>
        <tissue evidence="1">Young leaf</tissue>
    </source>
</reference>